<sequence>MDIKGGLQNEHTKNFDKLGLKELVLPKGFNQRLDGQLPPTLHSLSILNTDYDKELVAACLPTTLTSLTCWCMSKSVVLDLSLHRHLVSLDVYSESVVSYPPLLESLVVRDAYDANAPGIRINRDLIKKLAIVDISRVVQDDQDQDYSAVFEDDDDGDYSAVLPNLRYLKTNSVHSDRPIPSSVEVLDLRDYHYTLKQELKSHIKQLHLSTTTSTLQRLVKPLPIATVSNNIAIYNQTLPMIDGYFKLWRNVYIRSKILDSLYDLIRTDLKFNSDGSLLQHMDRFGNYNIQISNSHQLGTVKQYTPETITLGTEGVKLDFAANDVIPTSARKLRCHYFPHHVYPSWITHLSLESWSEMEWDRVPSTVTNLTLYNKKQKVDFQGKLTSSVAHVRLDCLDGVQRDSIPASVTRLTLVNEPVNSCGIQAADLPATIERIQFINLSIDDKNSHEIPVDVASRLVNGVFYVYSKSTARVPPNTTHLFWVDNRYICCKEVTIPRSVHTLVLNHRFNSAILSLPPTITQMVFNGEFKQPLSAIAFPPSLRYLCFNHLEETIKENDLPNGLSHLKVNVKGRGGFDSLPKSVHHLELSFNGDLSSAIPENVRHLKFNYTRIMTSIPPTVQSIITSQLSKISFRQYGSFKDPLPPPFDDNILVHLHPQAYIFGKLNQFNRFIQPYSLGTNIKSISFGDEFNQVILVGTIPNSVEYLDFGRRFNQKLSTSVLPTNLEVLKLGPDFDQDLNDDLFPSSLTELVLHTTPIPRLESLVRLRKLVCKYYDGVLKILPNTVDDLEFLKPDYKPKYPRPEIEFPIQLVPPSITRLVLHPYMYIQSYDLIPLSIKSITLCESIQPSKIPHTIESVQLPHSFNRPLDTILQTD</sequence>
<evidence type="ECO:0008006" key="4">
    <source>
        <dbReference type="Google" id="ProtNLM"/>
    </source>
</evidence>
<dbReference type="PANTHER" id="PTHR32134">
    <property type="entry name" value="FNIP REPEAT-CONTAINING PROTEIN"/>
    <property type="match status" value="1"/>
</dbReference>
<proteinExistence type="predicted"/>
<dbReference type="Pfam" id="PF05725">
    <property type="entry name" value="FNIP"/>
    <property type="match status" value="4"/>
</dbReference>
<evidence type="ECO:0000313" key="3">
    <source>
        <dbReference type="Proteomes" id="UP000695562"/>
    </source>
</evidence>
<dbReference type="AlphaFoldDB" id="A0A8J4Q6M3"/>
<dbReference type="InterPro" id="IPR051251">
    <property type="entry name" value="STK_FNIP-Repeat"/>
</dbReference>
<keyword evidence="1" id="KW-0677">Repeat</keyword>
<dbReference type="Proteomes" id="UP000695562">
    <property type="component" value="Unassembled WGS sequence"/>
</dbReference>
<evidence type="ECO:0000256" key="1">
    <source>
        <dbReference type="ARBA" id="ARBA00022737"/>
    </source>
</evidence>
<protein>
    <recommendedName>
        <fullName evidence="4">FNIP repeat-containing protein</fullName>
    </recommendedName>
</protein>
<comment type="caution">
    <text evidence="2">The sequence shown here is derived from an EMBL/GenBank/DDBJ whole genome shotgun (WGS) entry which is preliminary data.</text>
</comment>
<dbReference type="OrthoDB" id="659430at2759"/>
<dbReference type="InterPro" id="IPR008615">
    <property type="entry name" value="FNIP"/>
</dbReference>
<reference evidence="2" key="1">
    <citation type="submission" date="2020-01" db="EMBL/GenBank/DDBJ databases">
        <title>Development of genomics and gene disruption for Polysphondylium violaceum indicates a role for the polyketide synthase stlB in stalk morphogenesis.</title>
        <authorList>
            <person name="Narita B."/>
            <person name="Kawabe Y."/>
            <person name="Kin K."/>
            <person name="Saito T."/>
            <person name="Gibbs R."/>
            <person name="Kuspa A."/>
            <person name="Muzny D."/>
            <person name="Queller D."/>
            <person name="Richards S."/>
            <person name="Strassman J."/>
            <person name="Sucgang R."/>
            <person name="Worley K."/>
            <person name="Schaap P."/>
        </authorList>
    </citation>
    <scope>NUCLEOTIDE SEQUENCE</scope>
    <source>
        <strain evidence="2">QSvi11</strain>
    </source>
</reference>
<dbReference type="EMBL" id="AJWJ01000114">
    <property type="protein sequence ID" value="KAF2075101.1"/>
    <property type="molecule type" value="Genomic_DNA"/>
</dbReference>
<gene>
    <name evidence="2" type="ORF">CYY_003578</name>
</gene>
<evidence type="ECO:0000313" key="2">
    <source>
        <dbReference type="EMBL" id="KAF2075101.1"/>
    </source>
</evidence>
<name>A0A8J4Q6M3_9MYCE</name>
<keyword evidence="3" id="KW-1185">Reference proteome</keyword>
<organism evidence="2 3">
    <name type="scientific">Polysphondylium violaceum</name>
    <dbReference type="NCBI Taxonomy" id="133409"/>
    <lineage>
        <taxon>Eukaryota</taxon>
        <taxon>Amoebozoa</taxon>
        <taxon>Evosea</taxon>
        <taxon>Eumycetozoa</taxon>
        <taxon>Dictyostelia</taxon>
        <taxon>Dictyosteliales</taxon>
        <taxon>Dictyosteliaceae</taxon>
        <taxon>Polysphondylium</taxon>
    </lineage>
</organism>
<dbReference type="SUPFAM" id="SSF52058">
    <property type="entry name" value="L domain-like"/>
    <property type="match status" value="1"/>
</dbReference>
<accession>A0A8J4Q6M3</accession>
<dbReference type="PANTHER" id="PTHR32134:SF92">
    <property type="entry name" value="FNIP REPEAT-CONTAINING PROTEIN"/>
    <property type="match status" value="1"/>
</dbReference>